<keyword evidence="2" id="KW-1185">Reference proteome</keyword>
<dbReference type="EMBL" id="JARJCW010000168">
    <property type="protein sequence ID" value="KAJ7189721.1"/>
    <property type="molecule type" value="Genomic_DNA"/>
</dbReference>
<feature type="non-terminal residue" evidence="1">
    <location>
        <position position="1"/>
    </location>
</feature>
<name>A0AAD6UKY4_9AGAR</name>
<organism evidence="1 2">
    <name type="scientific">Mycena pura</name>
    <dbReference type="NCBI Taxonomy" id="153505"/>
    <lineage>
        <taxon>Eukaryota</taxon>
        <taxon>Fungi</taxon>
        <taxon>Dikarya</taxon>
        <taxon>Basidiomycota</taxon>
        <taxon>Agaricomycotina</taxon>
        <taxon>Agaricomycetes</taxon>
        <taxon>Agaricomycetidae</taxon>
        <taxon>Agaricales</taxon>
        <taxon>Marasmiineae</taxon>
        <taxon>Mycenaceae</taxon>
        <taxon>Mycena</taxon>
    </lineage>
</organism>
<protein>
    <submittedName>
        <fullName evidence="1">Uncharacterized protein</fullName>
    </submittedName>
</protein>
<dbReference type="AlphaFoldDB" id="A0AAD6UKY4"/>
<sequence length="673" mass="77161">MSSKSRGKGSTPQQCLTLLEDELTRCAETATDGYPVVHCQVHHKQYVTMTKRYKEAQNFVDNTYSSELIPSKDDILGYTSISTILEKARMMKKYVNAIREERTGREIHHQRFFLKVDSGHKIRLNILAKQMAQGVEIRDALEARAMALQLQDHPAKDWVEAFQNEPLEYEDEDDIKPDEDPLSYIRFQENKIRKHAALNEQDDLIALRMRFEREKILQCFEMFLDPETFWMNYLRKQGEVVDIKDLRNNIILNTNAWFQYLRRIICHEPDLFARSRDKVSFKDFIIDDDFGIDDMLRIATMLKKRLYMGLRWWKDSWTEAVAMKGSTDAAANMGNPNNRFKILGGWVYNNSRDTPASNKVWYNMLAADMPETDTENRYVRLCSNFDELHKFLSFGAFGMSPAPAWCKNSFGVKDGLRDSEATRKHLTLCGVILADLINGHQEAKEMKGPLPSILPARTPGCITWVEMESRAYMFGAIRNEPDDFTAAFLRELRSHPDLFAVVTRSETDPPLKVESFGTVTDQMRVRKFEAPFQPSGNAPVGRGTWEVLRSAVNIFFGGGQGLAEQLGGDLLTGVLSPAYNNTRGKGGRKEVSFFYHKRFPVKYFIILSALPAMNVHQLARQVAWAAFRAHGLVQGNYDERRYNKASDVLFTKHARERLSFLPEGSFSVANLLS</sequence>
<gene>
    <name evidence="1" type="ORF">GGX14DRAFT_484467</name>
</gene>
<comment type="caution">
    <text evidence="1">The sequence shown here is derived from an EMBL/GenBank/DDBJ whole genome shotgun (WGS) entry which is preliminary data.</text>
</comment>
<dbReference type="Proteomes" id="UP001219525">
    <property type="component" value="Unassembled WGS sequence"/>
</dbReference>
<evidence type="ECO:0000313" key="2">
    <source>
        <dbReference type="Proteomes" id="UP001219525"/>
    </source>
</evidence>
<accession>A0AAD6UKY4</accession>
<evidence type="ECO:0000313" key="1">
    <source>
        <dbReference type="EMBL" id="KAJ7189721.1"/>
    </source>
</evidence>
<reference evidence="1" key="1">
    <citation type="submission" date="2023-03" db="EMBL/GenBank/DDBJ databases">
        <title>Massive genome expansion in bonnet fungi (Mycena s.s.) driven by repeated elements and novel gene families across ecological guilds.</title>
        <authorList>
            <consortium name="Lawrence Berkeley National Laboratory"/>
            <person name="Harder C.B."/>
            <person name="Miyauchi S."/>
            <person name="Viragh M."/>
            <person name="Kuo A."/>
            <person name="Thoen E."/>
            <person name="Andreopoulos B."/>
            <person name="Lu D."/>
            <person name="Skrede I."/>
            <person name="Drula E."/>
            <person name="Henrissat B."/>
            <person name="Morin E."/>
            <person name="Kohler A."/>
            <person name="Barry K."/>
            <person name="LaButti K."/>
            <person name="Morin E."/>
            <person name="Salamov A."/>
            <person name="Lipzen A."/>
            <person name="Mereny Z."/>
            <person name="Hegedus B."/>
            <person name="Baldrian P."/>
            <person name="Stursova M."/>
            <person name="Weitz H."/>
            <person name="Taylor A."/>
            <person name="Grigoriev I.V."/>
            <person name="Nagy L.G."/>
            <person name="Martin F."/>
            <person name="Kauserud H."/>
        </authorList>
    </citation>
    <scope>NUCLEOTIDE SEQUENCE</scope>
    <source>
        <strain evidence="1">9144</strain>
    </source>
</reference>
<proteinExistence type="predicted"/>